<evidence type="ECO:0000256" key="4">
    <source>
        <dbReference type="SAM" id="MobiDB-lite"/>
    </source>
</evidence>
<evidence type="ECO:0008006" key="7">
    <source>
        <dbReference type="Google" id="ProtNLM"/>
    </source>
</evidence>
<dbReference type="PANTHER" id="PTHR10938:SF0">
    <property type="entry name" value="TRANSLATION INITIATION FACTOR IF-3, MITOCHONDRIAL"/>
    <property type="match status" value="1"/>
</dbReference>
<dbReference type="AlphaFoldDB" id="A0AA39X3N1"/>
<dbReference type="Proteomes" id="UP001175000">
    <property type="component" value="Unassembled WGS sequence"/>
</dbReference>
<protein>
    <recommendedName>
        <fullName evidence="7">Translation initiation factor IF-3</fullName>
    </recommendedName>
</protein>
<proteinExistence type="inferred from homology"/>
<dbReference type="GO" id="GO:0005739">
    <property type="term" value="C:mitochondrion"/>
    <property type="evidence" value="ECO:0007669"/>
    <property type="project" value="TreeGrafter"/>
</dbReference>
<dbReference type="GO" id="GO:0032790">
    <property type="term" value="P:ribosome disassembly"/>
    <property type="evidence" value="ECO:0007669"/>
    <property type="project" value="TreeGrafter"/>
</dbReference>
<dbReference type="EMBL" id="JAULSU010000002">
    <property type="protein sequence ID" value="KAK0626698.1"/>
    <property type="molecule type" value="Genomic_DNA"/>
</dbReference>
<comment type="similarity">
    <text evidence="1">Belongs to the IF-3 family.</text>
</comment>
<reference evidence="5" key="1">
    <citation type="submission" date="2023-06" db="EMBL/GenBank/DDBJ databases">
        <title>Genome-scale phylogeny and comparative genomics of the fungal order Sordariales.</title>
        <authorList>
            <consortium name="Lawrence Berkeley National Laboratory"/>
            <person name="Hensen N."/>
            <person name="Bonometti L."/>
            <person name="Westerberg I."/>
            <person name="Brannstrom I.O."/>
            <person name="Guillou S."/>
            <person name="Cros-Aarteil S."/>
            <person name="Calhoun S."/>
            <person name="Haridas S."/>
            <person name="Kuo A."/>
            <person name="Mondo S."/>
            <person name="Pangilinan J."/>
            <person name="Riley R."/>
            <person name="Labutti K."/>
            <person name="Andreopoulos B."/>
            <person name="Lipzen A."/>
            <person name="Chen C."/>
            <person name="Yanf M."/>
            <person name="Daum C."/>
            <person name="Ng V."/>
            <person name="Clum A."/>
            <person name="Steindorff A."/>
            <person name="Ohm R."/>
            <person name="Martin F."/>
            <person name="Silar P."/>
            <person name="Natvig D."/>
            <person name="Lalanne C."/>
            <person name="Gautier V."/>
            <person name="Ament-Velasquez S.L."/>
            <person name="Kruys A."/>
            <person name="Hutchinson M.I."/>
            <person name="Powell A.J."/>
            <person name="Barry K."/>
            <person name="Miller A.N."/>
            <person name="Grigoriev I.V."/>
            <person name="Debuchy R."/>
            <person name="Gladieux P."/>
            <person name="Thoren M.H."/>
            <person name="Johannesson H."/>
        </authorList>
    </citation>
    <scope>NUCLEOTIDE SEQUENCE</scope>
    <source>
        <strain evidence="5">CBS 606.72</strain>
    </source>
</reference>
<dbReference type="GO" id="GO:0070124">
    <property type="term" value="P:mitochondrial translational initiation"/>
    <property type="evidence" value="ECO:0007669"/>
    <property type="project" value="TreeGrafter"/>
</dbReference>
<dbReference type="Gene3D" id="3.30.110.10">
    <property type="entry name" value="Translation initiation factor 3 (IF-3), C-terminal domain"/>
    <property type="match status" value="1"/>
</dbReference>
<accession>A0AA39X3N1</accession>
<feature type="compositionally biased region" description="Basic and acidic residues" evidence="4">
    <location>
        <begin position="269"/>
        <end position="278"/>
    </location>
</feature>
<keyword evidence="3" id="KW-0648">Protein biosynthesis</keyword>
<dbReference type="PANTHER" id="PTHR10938">
    <property type="entry name" value="TRANSLATION INITIATION FACTOR IF-3"/>
    <property type="match status" value="1"/>
</dbReference>
<dbReference type="GO" id="GO:0003743">
    <property type="term" value="F:translation initiation factor activity"/>
    <property type="evidence" value="ECO:0007669"/>
    <property type="project" value="UniProtKB-KW"/>
</dbReference>
<sequence>MRGSGCIFNSGAALRRVFINGAFDTDFPVQVALHRVLIPSLSSSQPRRSFSTKKKYKPDYVDPDIKRYGPDRTAAGTKTYGPRLAAEPPKNDGPLRDEQITAPFVLVRDEETGKLTAPQRPWDILGQLDPKEKSLVMVMDPAKMKGRSSLPYPICRIVDRKVELATQQAREKEGVGKSKMKELELNWAIAPNDLGRGLKQLRTFLEKGYFVEVRLMRKFKKGKKQATEEEAKAVLQSVQDLVKSMPEVKQTKSMEGILGKQIRLSYQGKKVEQERKEEEEQGTPAASAGAA</sequence>
<organism evidence="5 6">
    <name type="scientific">Immersiella caudata</name>
    <dbReference type="NCBI Taxonomy" id="314043"/>
    <lineage>
        <taxon>Eukaryota</taxon>
        <taxon>Fungi</taxon>
        <taxon>Dikarya</taxon>
        <taxon>Ascomycota</taxon>
        <taxon>Pezizomycotina</taxon>
        <taxon>Sordariomycetes</taxon>
        <taxon>Sordariomycetidae</taxon>
        <taxon>Sordariales</taxon>
        <taxon>Lasiosphaeriaceae</taxon>
        <taxon>Immersiella</taxon>
    </lineage>
</organism>
<evidence type="ECO:0000256" key="1">
    <source>
        <dbReference type="ARBA" id="ARBA00005439"/>
    </source>
</evidence>
<dbReference type="InterPro" id="IPR036788">
    <property type="entry name" value="T_IF-3_C_sf"/>
</dbReference>
<keyword evidence="6" id="KW-1185">Reference proteome</keyword>
<evidence type="ECO:0000256" key="2">
    <source>
        <dbReference type="ARBA" id="ARBA00022540"/>
    </source>
</evidence>
<comment type="caution">
    <text evidence="5">The sequence shown here is derived from an EMBL/GenBank/DDBJ whole genome shotgun (WGS) entry which is preliminary data.</text>
</comment>
<feature type="compositionally biased region" description="Basic and acidic residues" evidence="4">
    <location>
        <begin position="57"/>
        <end position="70"/>
    </location>
</feature>
<evidence type="ECO:0000256" key="3">
    <source>
        <dbReference type="ARBA" id="ARBA00022917"/>
    </source>
</evidence>
<evidence type="ECO:0000313" key="5">
    <source>
        <dbReference type="EMBL" id="KAK0626698.1"/>
    </source>
</evidence>
<evidence type="ECO:0000313" key="6">
    <source>
        <dbReference type="Proteomes" id="UP001175000"/>
    </source>
</evidence>
<feature type="region of interest" description="Disordered" evidence="4">
    <location>
        <begin position="44"/>
        <end position="97"/>
    </location>
</feature>
<feature type="region of interest" description="Disordered" evidence="4">
    <location>
        <begin position="269"/>
        <end position="291"/>
    </location>
</feature>
<gene>
    <name evidence="5" type="ORF">B0T14DRAFT_510768</name>
</gene>
<keyword evidence="2" id="KW-0396">Initiation factor</keyword>
<name>A0AA39X3N1_9PEZI</name>
<dbReference type="InterPro" id="IPR001288">
    <property type="entry name" value="Translation_initiation_fac_3"/>
</dbReference>
<dbReference type="SUPFAM" id="SSF55200">
    <property type="entry name" value="Translation initiation factor IF3, C-terminal domain"/>
    <property type="match status" value="1"/>
</dbReference>
<dbReference type="GO" id="GO:0043022">
    <property type="term" value="F:ribosome binding"/>
    <property type="evidence" value="ECO:0007669"/>
    <property type="project" value="TreeGrafter"/>
</dbReference>